<dbReference type="AlphaFoldDB" id="A0A3A5MY45"/>
<feature type="chain" id="PRO_5017313093" description="PBP domain-containing protein" evidence="2">
    <location>
        <begin position="37"/>
        <end position="901"/>
    </location>
</feature>
<dbReference type="OrthoDB" id="5107506at2"/>
<keyword evidence="4" id="KW-1185">Reference proteome</keyword>
<keyword evidence="1" id="KW-1133">Transmembrane helix</keyword>
<name>A0A3A5MY45_9MICO</name>
<dbReference type="RefSeq" id="WP_119971326.1">
    <property type="nucleotide sequence ID" value="NZ_JBHSQA010000027.1"/>
</dbReference>
<evidence type="ECO:0000313" key="4">
    <source>
        <dbReference type="Proteomes" id="UP000272015"/>
    </source>
</evidence>
<accession>A0A3A5MY45</accession>
<sequence>MTTASAQHHSTRKRLAQAVSLVTVALLAGGVMSVNAASSAQAVEDDSSVTVKWAGGNSADLQQYQVDHAGRLSDATGNDAGSGHWDDFKNLQITVSQTAGLSDGAITVSASGMAPTRNQRWDGSASNYLQLMQCWGPDPLADDFAETCQYGGWGTSTGGMSGPDLMARIIGDDTYNRGERNATNVEQGQGTLPFRSVSGEVSEPYTVEYNNAPITYSGLGTFFNANTSNEVPFLPIDIDGHASTAFGVQSAAAAPHLGCGNPASAAAQRCWLVAVPRGVHSGGIEGNPASDCMLTNFGGRPYGAANDQQVGSPVTPDCSFFDDRIVIPLDFLDPSGSCPAGAAERRLVGSDTVTLAISAWQPALCAADGGATYSLSTNSGNVNRSQLLTGQADMALVSSPVSASSIGLTDPALVEAADVQYGPIANTGLVFGFVIADGTTQYTDVKLTPRLLAKLLTASYWRDKPFLDASFKSTQSLSRELSVAQTLPEDPEWAALGNPVEFSNMNGQGFVVVGPQGDDAVQALWSYIQADADARAFLAGEPDPWGGVVNPYFLPADHANAVGGGLPVNLATDPIDTFLKADQSITPDKAQAVERFQGNQLDSVAAFPYSTSFTSNASRIFSIDTRTTSTWDPLKPVGALGNGAFVPAPPGSAVSQKFIMGPTTAASAARFSLGTASLPLPLAELTSDKTVASARSFTRPSPESMQSAAAGASVDAETGFAQIDLATLRDGAYPLTLAVNAAANLASTSLDATARTEYAKLLRYAAADGNTVGTGVGQLPPGFAPLTKAQTAATIRFADALVAPPTLPAGPTLPTLPTAPVTEVALPAPVAGTTGVSVVGASPEAAALTQVQVTQTPVQLTAANTELTSSAAQGALGISLLIGIGGLAAAPFLLRRRGVTS</sequence>
<evidence type="ECO:0008006" key="5">
    <source>
        <dbReference type="Google" id="ProtNLM"/>
    </source>
</evidence>
<feature type="transmembrane region" description="Helical" evidence="1">
    <location>
        <begin position="874"/>
        <end position="894"/>
    </location>
</feature>
<comment type="caution">
    <text evidence="3">The sequence shown here is derived from an EMBL/GenBank/DDBJ whole genome shotgun (WGS) entry which is preliminary data.</text>
</comment>
<keyword evidence="1" id="KW-0812">Transmembrane</keyword>
<gene>
    <name evidence="3" type="ORF">D6T64_02915</name>
</gene>
<feature type="signal peptide" evidence="2">
    <location>
        <begin position="1"/>
        <end position="36"/>
    </location>
</feature>
<dbReference type="Proteomes" id="UP000272015">
    <property type="component" value="Unassembled WGS sequence"/>
</dbReference>
<reference evidence="3 4" key="1">
    <citation type="submission" date="2018-09" db="EMBL/GenBank/DDBJ databases">
        <title>Novel species of Cryobacterium.</title>
        <authorList>
            <person name="Liu Q."/>
            <person name="Xin Y.-H."/>
        </authorList>
    </citation>
    <scope>NUCLEOTIDE SEQUENCE [LARGE SCALE GENOMIC DNA]</scope>
    <source>
        <strain evidence="3 4">Hh39</strain>
    </source>
</reference>
<evidence type="ECO:0000256" key="2">
    <source>
        <dbReference type="SAM" id="SignalP"/>
    </source>
</evidence>
<keyword evidence="1" id="KW-0472">Membrane</keyword>
<dbReference type="EMBL" id="QZVS01000054">
    <property type="protein sequence ID" value="RJT90956.1"/>
    <property type="molecule type" value="Genomic_DNA"/>
</dbReference>
<evidence type="ECO:0000313" key="3">
    <source>
        <dbReference type="EMBL" id="RJT90956.1"/>
    </source>
</evidence>
<organism evidence="3 4">
    <name type="scientific">Cryobacterium melibiosiphilum</name>
    <dbReference type="NCBI Taxonomy" id="995039"/>
    <lineage>
        <taxon>Bacteria</taxon>
        <taxon>Bacillati</taxon>
        <taxon>Actinomycetota</taxon>
        <taxon>Actinomycetes</taxon>
        <taxon>Micrococcales</taxon>
        <taxon>Microbacteriaceae</taxon>
        <taxon>Cryobacterium</taxon>
    </lineage>
</organism>
<evidence type="ECO:0000256" key="1">
    <source>
        <dbReference type="SAM" id="Phobius"/>
    </source>
</evidence>
<proteinExistence type="predicted"/>
<keyword evidence="2" id="KW-0732">Signal</keyword>
<protein>
    <recommendedName>
        <fullName evidence="5">PBP domain-containing protein</fullName>
    </recommendedName>
</protein>